<dbReference type="EMBL" id="CM000880">
    <property type="protein sequence ID" value="KQK24066.1"/>
    <property type="molecule type" value="Genomic_DNA"/>
</dbReference>
<evidence type="ECO:0000256" key="2">
    <source>
        <dbReference type="ARBA" id="ARBA00023054"/>
    </source>
</evidence>
<feature type="compositionally biased region" description="Basic and acidic residues" evidence="4">
    <location>
        <begin position="188"/>
        <end position="201"/>
    </location>
</feature>
<dbReference type="InterPro" id="IPR008545">
    <property type="entry name" value="Web"/>
</dbReference>
<evidence type="ECO:0000256" key="4">
    <source>
        <dbReference type="SAM" id="MobiDB-lite"/>
    </source>
</evidence>
<feature type="compositionally biased region" description="Basic and acidic residues" evidence="4">
    <location>
        <begin position="405"/>
        <end position="414"/>
    </location>
</feature>
<gene>
    <name evidence="6" type="primary">LOC100830082</name>
    <name evidence="5" type="ORF">BRADI_1g77940v3</name>
</gene>
<feature type="region of interest" description="Disordered" evidence="4">
    <location>
        <begin position="358"/>
        <end position="377"/>
    </location>
</feature>
<evidence type="ECO:0000313" key="5">
    <source>
        <dbReference type="EMBL" id="KQK24065.1"/>
    </source>
</evidence>
<dbReference type="EnsemblPlants" id="KQK24066">
    <property type="protein sequence ID" value="KQK24066"/>
    <property type="gene ID" value="BRADI_1g77940v3"/>
</dbReference>
<accession>I1HAP4</accession>
<dbReference type="RefSeq" id="XP_010229327.1">
    <property type="nucleotide sequence ID" value="XM_010231025.3"/>
</dbReference>
<reference evidence="6" key="3">
    <citation type="submission" date="2018-08" db="UniProtKB">
        <authorList>
            <consortium name="EnsemblPlants"/>
        </authorList>
    </citation>
    <scope>IDENTIFICATION</scope>
    <source>
        <strain evidence="6">cv. Bd21</strain>
    </source>
</reference>
<feature type="compositionally biased region" description="Polar residues" evidence="4">
    <location>
        <begin position="7"/>
        <end position="19"/>
    </location>
</feature>
<dbReference type="Pfam" id="PF05701">
    <property type="entry name" value="WEMBL"/>
    <property type="match status" value="1"/>
</dbReference>
<feature type="coiled-coil region" evidence="3">
    <location>
        <begin position="66"/>
        <end position="107"/>
    </location>
</feature>
<reference evidence="5" key="2">
    <citation type="submission" date="2017-06" db="EMBL/GenBank/DDBJ databases">
        <title>WGS assembly of Brachypodium distachyon.</title>
        <authorList>
            <consortium name="The International Brachypodium Initiative"/>
            <person name="Lucas S."/>
            <person name="Harmon-Smith M."/>
            <person name="Lail K."/>
            <person name="Tice H."/>
            <person name="Grimwood J."/>
            <person name="Bruce D."/>
            <person name="Barry K."/>
            <person name="Shu S."/>
            <person name="Lindquist E."/>
            <person name="Wang M."/>
            <person name="Pitluck S."/>
            <person name="Vogel J.P."/>
            <person name="Garvin D.F."/>
            <person name="Mockler T.C."/>
            <person name="Schmutz J."/>
            <person name="Rokhsar D."/>
            <person name="Bevan M.W."/>
        </authorList>
    </citation>
    <scope>NUCLEOTIDE SEQUENCE</scope>
    <source>
        <strain evidence="5">Bd21</strain>
    </source>
</reference>
<feature type="compositionally biased region" description="Low complexity" evidence="4">
    <location>
        <begin position="387"/>
        <end position="400"/>
    </location>
</feature>
<feature type="compositionally biased region" description="Low complexity" evidence="4">
    <location>
        <begin position="363"/>
        <end position="373"/>
    </location>
</feature>
<name>I1HAP4_BRADI</name>
<dbReference type="AlphaFoldDB" id="I1HAP4"/>
<feature type="region of interest" description="Disordered" evidence="4">
    <location>
        <begin position="554"/>
        <end position="612"/>
    </location>
</feature>
<dbReference type="GO" id="GO:0009904">
    <property type="term" value="P:chloroplast accumulation movement"/>
    <property type="evidence" value="ECO:0000318"/>
    <property type="project" value="GO_Central"/>
</dbReference>
<dbReference type="OMA" id="MVMFLAR"/>
<dbReference type="Proteomes" id="UP000008810">
    <property type="component" value="Chromosome 1"/>
</dbReference>
<evidence type="ECO:0000313" key="7">
    <source>
        <dbReference type="Proteomes" id="UP000008810"/>
    </source>
</evidence>
<comment type="similarity">
    <text evidence="1">Belongs to the WEB family.</text>
</comment>
<reference evidence="5 6" key="1">
    <citation type="journal article" date="2010" name="Nature">
        <title>Genome sequencing and analysis of the model grass Brachypodium distachyon.</title>
        <authorList>
            <consortium name="International Brachypodium Initiative"/>
        </authorList>
    </citation>
    <scope>NUCLEOTIDE SEQUENCE [LARGE SCALE GENOMIC DNA]</scope>
    <source>
        <strain evidence="5">Bd21</strain>
        <strain evidence="6">cv. Bd21</strain>
    </source>
</reference>
<dbReference type="EnsemblPlants" id="KQK24065">
    <property type="protein sequence ID" value="KQK24065"/>
    <property type="gene ID" value="BRADI_1g77940v3"/>
</dbReference>
<evidence type="ECO:0000313" key="6">
    <source>
        <dbReference type="EnsemblPlants" id="KQK24066"/>
    </source>
</evidence>
<dbReference type="Gramene" id="KQK24066">
    <property type="protein sequence ID" value="KQK24066"/>
    <property type="gene ID" value="BRADI_1g77940v3"/>
</dbReference>
<dbReference type="KEGG" id="bdi:100830082"/>
<feature type="region of interest" description="Disordered" evidence="4">
    <location>
        <begin position="188"/>
        <end position="209"/>
    </location>
</feature>
<proteinExistence type="inferred from homology"/>
<feature type="region of interest" description="Disordered" evidence="4">
    <location>
        <begin position="387"/>
        <end position="414"/>
    </location>
</feature>
<protein>
    <recommendedName>
        <fullName evidence="8">Protein WEAK CHLOROPLAST MOVEMENT UNDER BLUE LIGHT 1</fullName>
    </recommendedName>
</protein>
<keyword evidence="2 3" id="KW-0175">Coiled coil</keyword>
<dbReference type="Gramene" id="KQK24065">
    <property type="protein sequence ID" value="KQK24065"/>
    <property type="gene ID" value="BRADI_1g77940v3"/>
</dbReference>
<dbReference type="GO" id="GO:0005829">
    <property type="term" value="C:cytosol"/>
    <property type="evidence" value="ECO:0000318"/>
    <property type="project" value="GO_Central"/>
</dbReference>
<dbReference type="PANTHER" id="PTHR32054:SF6">
    <property type="entry name" value="PROTEIN WEAK CHLOROPLAST MOVEMENT UNDER BLUE LIGHT 1"/>
    <property type="match status" value="1"/>
</dbReference>
<sequence length="656" mass="70806">MEEATATAASMQEGSSRRPSTPLLEGSDDGDVEYTASEIADRFVQVIDGKAPIDSVKGAVGKFGGILDWKERRRQVEEELDKVQGEAAEYQRRSQEAEAGKAEAVQELMGATGEIDDLWLSVKRAQIAEAQARKDAELAKLRLRKTEKGARERAAARSELDAVRDRHAAALADLRSVRAELDALRQERDADAARTRAKETTGEAAEAGQAVRGAAAELAALREELDAARAAHDAAEERRMRAAMAWQEDKVQWQTELEQGEMEARRLRDELVAAGDLEAKVAAASDLLASLRAELFARAVQGASETAAPGVMGKTKEEVEEVKASLEKAKDEARILRVAAASLRADLEKEKAELAALRKNKETATASSSSPASLEEELGRVTAELAAAQATAGESETTAEQLSEAGREVEQAKARAKAAQEEVAGAREDARVARAAVQTVEARLEAVKREILAAAAAAEAATASADALQHQNQQQPEESQGNGGVVALAAEEYEELSRRARETEETAGKRVSEAVRQIQEAKDAEVRSLEHLALVARQSEQRRQALLAATVEAEEAESGKAAAEQELRRWQANHRRSETASPRAGLAEISTFDNRGGSNPHILSPRGGYMHGPRSADMTPAALAAAEDADARQKKNFFPRMVMFLARKRAQTWNGK</sequence>
<evidence type="ECO:0000256" key="3">
    <source>
        <dbReference type="SAM" id="Coils"/>
    </source>
</evidence>
<feature type="region of interest" description="Disordered" evidence="4">
    <location>
        <begin position="1"/>
        <end position="31"/>
    </location>
</feature>
<dbReference type="eggNOG" id="ENOG502QQFI">
    <property type="taxonomic scope" value="Eukaryota"/>
</dbReference>
<keyword evidence="7" id="KW-1185">Reference proteome</keyword>
<dbReference type="EMBL" id="CM000880">
    <property type="protein sequence ID" value="KQK24065.1"/>
    <property type="molecule type" value="Genomic_DNA"/>
</dbReference>
<evidence type="ECO:0008006" key="8">
    <source>
        <dbReference type="Google" id="ProtNLM"/>
    </source>
</evidence>
<dbReference type="HOGENOM" id="CLU_008410_2_0_1"/>
<evidence type="ECO:0000256" key="1">
    <source>
        <dbReference type="ARBA" id="ARBA00005485"/>
    </source>
</evidence>
<dbReference type="GO" id="GO:0009903">
    <property type="term" value="P:chloroplast avoidance movement"/>
    <property type="evidence" value="ECO:0000318"/>
    <property type="project" value="GO_Central"/>
</dbReference>
<dbReference type="OrthoDB" id="689696at2759"/>
<dbReference type="GeneID" id="100830082"/>
<dbReference type="PANTHER" id="PTHR32054">
    <property type="entry name" value="HEAVY CHAIN, PUTATIVE, EXPRESSED-RELATED-RELATED"/>
    <property type="match status" value="1"/>
</dbReference>
<organism evidence="6">
    <name type="scientific">Brachypodium distachyon</name>
    <name type="common">Purple false brome</name>
    <name type="synonym">Trachynia distachya</name>
    <dbReference type="NCBI Taxonomy" id="15368"/>
    <lineage>
        <taxon>Eukaryota</taxon>
        <taxon>Viridiplantae</taxon>
        <taxon>Streptophyta</taxon>
        <taxon>Embryophyta</taxon>
        <taxon>Tracheophyta</taxon>
        <taxon>Spermatophyta</taxon>
        <taxon>Magnoliopsida</taxon>
        <taxon>Liliopsida</taxon>
        <taxon>Poales</taxon>
        <taxon>Poaceae</taxon>
        <taxon>BOP clade</taxon>
        <taxon>Pooideae</taxon>
        <taxon>Stipodae</taxon>
        <taxon>Brachypodieae</taxon>
        <taxon>Brachypodium</taxon>
    </lineage>
</organism>